<dbReference type="EMBL" id="JAWRVI010000052">
    <property type="protein sequence ID" value="KAK4084181.1"/>
    <property type="molecule type" value="Genomic_DNA"/>
</dbReference>
<keyword evidence="8" id="KW-1185">Reference proteome</keyword>
<feature type="compositionally biased region" description="Low complexity" evidence="4">
    <location>
        <begin position="1439"/>
        <end position="1449"/>
    </location>
</feature>
<comment type="caution">
    <text evidence="7">The sequence shown here is derived from an EMBL/GenBank/DDBJ whole genome shotgun (WGS) entry which is preliminary data.</text>
</comment>
<feature type="region of interest" description="Disordered" evidence="4">
    <location>
        <begin position="1436"/>
        <end position="1471"/>
    </location>
</feature>
<evidence type="ECO:0000256" key="4">
    <source>
        <dbReference type="SAM" id="MobiDB-lite"/>
    </source>
</evidence>
<dbReference type="PANTHER" id="PTHR24198">
    <property type="entry name" value="ANKYRIN REPEAT AND PROTEIN KINASE DOMAIN-CONTAINING PROTEIN"/>
    <property type="match status" value="1"/>
</dbReference>
<feature type="repeat" description="ANK" evidence="3">
    <location>
        <begin position="876"/>
        <end position="908"/>
    </location>
</feature>
<keyword evidence="2 3" id="KW-0040">ANK repeat</keyword>
<dbReference type="PRINTS" id="PR01415">
    <property type="entry name" value="ANKYRIN"/>
</dbReference>
<dbReference type="Pfam" id="PF00023">
    <property type="entry name" value="Ank"/>
    <property type="match status" value="3"/>
</dbReference>
<feature type="repeat" description="ANK" evidence="3">
    <location>
        <begin position="973"/>
        <end position="1005"/>
    </location>
</feature>
<dbReference type="Pfam" id="PF24883">
    <property type="entry name" value="NPHP3_N"/>
    <property type="match status" value="1"/>
</dbReference>
<feature type="repeat" description="ANK" evidence="3">
    <location>
        <begin position="1232"/>
        <end position="1264"/>
    </location>
</feature>
<dbReference type="Gene3D" id="1.25.40.20">
    <property type="entry name" value="Ankyrin repeat-containing domain"/>
    <property type="match status" value="7"/>
</dbReference>
<dbReference type="SMART" id="SM00248">
    <property type="entry name" value="ANK"/>
    <property type="match status" value="17"/>
</dbReference>
<dbReference type="Pfam" id="PF12796">
    <property type="entry name" value="Ank_2"/>
    <property type="match status" value="5"/>
</dbReference>
<dbReference type="InterPro" id="IPR036770">
    <property type="entry name" value="Ankyrin_rpt-contain_sf"/>
</dbReference>
<proteinExistence type="predicted"/>
<accession>A0ABR0BMS6</accession>
<feature type="repeat" description="ANK" evidence="3">
    <location>
        <begin position="1006"/>
        <end position="1038"/>
    </location>
</feature>
<feature type="repeat" description="ANK" evidence="3">
    <location>
        <begin position="1134"/>
        <end position="1166"/>
    </location>
</feature>
<dbReference type="Gene3D" id="3.40.50.300">
    <property type="entry name" value="P-loop containing nucleotide triphosphate hydrolases"/>
    <property type="match status" value="1"/>
</dbReference>
<feature type="repeat" description="ANK" evidence="3">
    <location>
        <begin position="777"/>
        <end position="809"/>
    </location>
</feature>
<feature type="region of interest" description="Disordered" evidence="4">
    <location>
        <begin position="1369"/>
        <end position="1397"/>
    </location>
</feature>
<feature type="repeat" description="ANK" evidence="3">
    <location>
        <begin position="1298"/>
        <end position="1320"/>
    </location>
</feature>
<feature type="repeat" description="ANK" evidence="3">
    <location>
        <begin position="909"/>
        <end position="941"/>
    </location>
</feature>
<feature type="repeat" description="ANK" evidence="3">
    <location>
        <begin position="1167"/>
        <end position="1199"/>
    </location>
</feature>
<evidence type="ECO:0000256" key="2">
    <source>
        <dbReference type="ARBA" id="ARBA00023043"/>
    </source>
</evidence>
<evidence type="ECO:0000259" key="5">
    <source>
        <dbReference type="Pfam" id="PF17109"/>
    </source>
</evidence>
<evidence type="ECO:0000313" key="7">
    <source>
        <dbReference type="EMBL" id="KAK4084181.1"/>
    </source>
</evidence>
<dbReference type="InterPro" id="IPR056884">
    <property type="entry name" value="NPHP3-like_N"/>
</dbReference>
<sequence length="1471" mass="163026">MAATVRPIAGAPSELGLLWQAAIDTYTDITENRHFLTAKHAASIGQVLAEVEGMERSFQGQRHDGSKLARFRSLINASLTPIQALGEVVAHASKAAFPPSEAIFAAVRCLIQVARNVSSDYDRLVDFFQDVESYLKGIEIWETQVPSIPQLSDAIVAVFSSVLVLCGMYTRYIRKKRVVKAFRSLLSGEDIELKGAHQAFQKAVQGGRDIVQNATLSAAEKTKSNLQAVHVDVRKTLSEVERLVENMSSVAVSTTQPLNGQPQERDDTLRWLSNLDFQQYQRETVAKHHRGTVQWLLNTGAFQDWVHGTQHSTLWCPGNPGTGKTVMMSAAICYVEAKTQGSNASIAHVYCNYKDRRTHDILTIWSSIIRQFAEQCDPFPAEVQAFRNEFIRKRSDPVEDDLLSLLCDLSKRFSKAFVFIDALDECPEENRNAFILSAAKVESRIRLFITSRPSVELDGTFSNLRRVEVAAQTADIRSYLEHRLSTNANIRALSVLDPKLKSVILQRLLEQANGMFLLAHLQIENICHKRRLLDVRKALDTLAKDVHQFYDDSLRRIEELEEYDKDFALRVLSFVFYARRPLSRDELIHALSVESGATDLDSDALYPKVLLFSASSGLIRVDDKSSSVHLAHHTLYEHLDRFCQRQLMDREGELATACLTYLLFEPFRTGPCDTVADMVGRLSHYSLLEYACQYWPSHATKFMDGEVKTLALSLLSEKSRVATCAQLLHLPRHRVGDWHKKYPCDFTCLHAAAYWGLDKAVVLSLKTGVDVDCQDSNGATPLLLAAEYGHTETATLLLDATSDVDFCNNLGETALTLAARYGHEAIVRLLLERGANSLAEDVEGWTALHWAIMRHHDNISKILLSRIASNQSDKVQHNKALVLAAEAGNPATIQMLLDEGAEVDYTDDQDSTPLHWAVPLGHIEAARVLLSRGANPGSRDRYDHTPMHWAVPYHAIARLLANYGADVRATNRTGQSALLWAALAGMTETVETLIQLGAEIDGCDRYNFTALHAAALQGHIAIVRILLREGASADKRDMDGWTALDAAVLTGRSDVIDLLISPTDNGRDIATQAANRLNDVDMRSLMEEMAARKSVGSTVVSGLRSAINSEHDLRLRELLASVAQADIDAEDELCGSTALTYAAWFGKEEIVRLLLDHGADVDLRERSGRTALHWAAWSGYPDMVVDLVERGATIDMRVFGWTAMLLAARTWQHRIVLYLVEHGANVSAKDFHGRTALHWSCIHGDTYLAEELIRLGANVDDRDHCGQTALQWAVAGRHYSIASMLLRRNAKARLQASDGSSALHLAAYTGQPDVATLLLNWEQRQEGRRAGWENTCVACVDSDSFTALDMAKLTGNLHVAEILSRQYTNGHTHNDSHSHITNGQLADGSRTQGQLGAPPLDIAKEEEDDYVSADNFADGLGRRLIGRQARQWLRERQMSASLSSPSTGSAFGISNVPGPVQHTDSGSRPSS</sequence>
<feature type="repeat" description="ANK" evidence="3">
    <location>
        <begin position="810"/>
        <end position="842"/>
    </location>
</feature>
<feature type="domain" description="Nephrocystin 3-like N-terminal" evidence="6">
    <location>
        <begin position="291"/>
        <end position="452"/>
    </location>
</feature>
<dbReference type="InterPro" id="IPR031350">
    <property type="entry name" value="Goodbye_dom"/>
</dbReference>
<dbReference type="InterPro" id="IPR027417">
    <property type="entry name" value="P-loop_NTPase"/>
</dbReference>
<evidence type="ECO:0000259" key="6">
    <source>
        <dbReference type="Pfam" id="PF24883"/>
    </source>
</evidence>
<keyword evidence="1" id="KW-0677">Repeat</keyword>
<dbReference type="PROSITE" id="PS50088">
    <property type="entry name" value="ANK_REPEAT"/>
    <property type="match status" value="11"/>
</dbReference>
<feature type="repeat" description="ANK" evidence="3">
    <location>
        <begin position="1199"/>
        <end position="1231"/>
    </location>
</feature>
<evidence type="ECO:0000313" key="8">
    <source>
        <dbReference type="Proteomes" id="UP001287286"/>
    </source>
</evidence>
<name>A0ABR0BMS6_PURLI</name>
<dbReference type="Proteomes" id="UP001287286">
    <property type="component" value="Unassembled WGS sequence"/>
</dbReference>
<organism evidence="7 8">
    <name type="scientific">Purpureocillium lilacinum</name>
    <name type="common">Paecilomyces lilacinus</name>
    <dbReference type="NCBI Taxonomy" id="33203"/>
    <lineage>
        <taxon>Eukaryota</taxon>
        <taxon>Fungi</taxon>
        <taxon>Dikarya</taxon>
        <taxon>Ascomycota</taxon>
        <taxon>Pezizomycotina</taxon>
        <taxon>Sordariomycetes</taxon>
        <taxon>Hypocreomycetidae</taxon>
        <taxon>Hypocreales</taxon>
        <taxon>Ophiocordycipitaceae</taxon>
        <taxon>Purpureocillium</taxon>
    </lineage>
</organism>
<dbReference type="PANTHER" id="PTHR24198:SF165">
    <property type="entry name" value="ANKYRIN REPEAT-CONTAINING PROTEIN-RELATED"/>
    <property type="match status" value="1"/>
</dbReference>
<evidence type="ECO:0000256" key="3">
    <source>
        <dbReference type="PROSITE-ProRule" id="PRU00023"/>
    </source>
</evidence>
<evidence type="ECO:0000256" key="1">
    <source>
        <dbReference type="ARBA" id="ARBA00022737"/>
    </source>
</evidence>
<feature type="domain" description="Fungal STAND N-terminal Goodbye" evidence="5">
    <location>
        <begin position="19"/>
        <end position="140"/>
    </location>
</feature>
<reference evidence="7 8" key="1">
    <citation type="journal article" date="2024" name="Microbiol. Resour. Announc.">
        <title>Genome annotations for the ascomycete fungi Trichoderma harzianum, Trichoderma aggressivum, and Purpureocillium lilacinum.</title>
        <authorList>
            <person name="Beijen E.P.W."/>
            <person name="Ohm R.A."/>
        </authorList>
    </citation>
    <scope>NUCLEOTIDE SEQUENCE [LARGE SCALE GENOMIC DNA]</scope>
    <source>
        <strain evidence="7 8">CBS 150709</strain>
    </source>
</reference>
<dbReference type="Pfam" id="PF17109">
    <property type="entry name" value="Goodbye"/>
    <property type="match status" value="1"/>
</dbReference>
<protein>
    <submittedName>
        <fullName evidence="7">Uncharacterized protein</fullName>
    </submittedName>
</protein>
<dbReference type="SUPFAM" id="SSF48403">
    <property type="entry name" value="Ankyrin repeat"/>
    <property type="match status" value="2"/>
</dbReference>
<feature type="compositionally biased region" description="Polar residues" evidence="4">
    <location>
        <begin position="1379"/>
        <end position="1394"/>
    </location>
</feature>
<feature type="compositionally biased region" description="Polar residues" evidence="4">
    <location>
        <begin position="1462"/>
        <end position="1471"/>
    </location>
</feature>
<dbReference type="PROSITE" id="PS50297">
    <property type="entry name" value="ANK_REP_REGION"/>
    <property type="match status" value="11"/>
</dbReference>
<dbReference type="InterPro" id="IPR002110">
    <property type="entry name" value="Ankyrin_rpt"/>
</dbReference>
<gene>
    <name evidence="7" type="ORF">Purlil1_10364</name>
</gene>
<dbReference type="SUPFAM" id="SSF52540">
    <property type="entry name" value="P-loop containing nucleoside triphosphate hydrolases"/>
    <property type="match status" value="1"/>
</dbReference>